<dbReference type="SUPFAM" id="SSF53474">
    <property type="entry name" value="alpha/beta-Hydrolases"/>
    <property type="match status" value="1"/>
</dbReference>
<dbReference type="OrthoDB" id="10250441at2759"/>
<feature type="compositionally biased region" description="Basic and acidic residues" evidence="1">
    <location>
        <begin position="238"/>
        <end position="250"/>
    </location>
</feature>
<feature type="region of interest" description="Disordered" evidence="1">
    <location>
        <begin position="559"/>
        <end position="604"/>
    </location>
</feature>
<dbReference type="EMBL" id="KZ819672">
    <property type="protein sequence ID" value="PWN26339.1"/>
    <property type="molecule type" value="Genomic_DNA"/>
</dbReference>
<dbReference type="InterPro" id="IPR029058">
    <property type="entry name" value="AB_hydrolase_fold"/>
</dbReference>
<evidence type="ECO:0000313" key="2">
    <source>
        <dbReference type="EMBL" id="PWN26339.1"/>
    </source>
</evidence>
<keyword evidence="3" id="KW-1185">Reference proteome</keyword>
<dbReference type="InterPro" id="IPR003386">
    <property type="entry name" value="LACT/PDAT_acylTrfase"/>
</dbReference>
<feature type="region of interest" description="Disordered" evidence="1">
    <location>
        <begin position="1"/>
        <end position="141"/>
    </location>
</feature>
<dbReference type="Proteomes" id="UP000245884">
    <property type="component" value="Unassembled WGS sequence"/>
</dbReference>
<name>A0A316UM66_9BASI</name>
<feature type="compositionally biased region" description="Acidic residues" evidence="1">
    <location>
        <begin position="61"/>
        <end position="74"/>
    </location>
</feature>
<protein>
    <recommendedName>
        <fullName evidence="4">Alpha/beta-hydrolase</fullName>
    </recommendedName>
</protein>
<organism evidence="2 3">
    <name type="scientific">Jaminaea rosea</name>
    <dbReference type="NCBI Taxonomy" id="1569628"/>
    <lineage>
        <taxon>Eukaryota</taxon>
        <taxon>Fungi</taxon>
        <taxon>Dikarya</taxon>
        <taxon>Basidiomycota</taxon>
        <taxon>Ustilaginomycotina</taxon>
        <taxon>Exobasidiomycetes</taxon>
        <taxon>Microstromatales</taxon>
        <taxon>Microstromatales incertae sedis</taxon>
        <taxon>Jaminaea</taxon>
    </lineage>
</organism>
<dbReference type="RefSeq" id="XP_025360951.1">
    <property type="nucleotide sequence ID" value="XM_025506644.1"/>
</dbReference>
<dbReference type="Pfam" id="PF02450">
    <property type="entry name" value="LCAT"/>
    <property type="match status" value="1"/>
</dbReference>
<feature type="region of interest" description="Disordered" evidence="1">
    <location>
        <begin position="225"/>
        <end position="257"/>
    </location>
</feature>
<feature type="compositionally biased region" description="Polar residues" evidence="1">
    <location>
        <begin position="1"/>
        <end position="10"/>
    </location>
</feature>
<accession>A0A316UM66</accession>
<gene>
    <name evidence="2" type="ORF">BDZ90DRAFT_233470</name>
</gene>
<proteinExistence type="predicted"/>
<feature type="compositionally biased region" description="Basic and acidic residues" evidence="1">
    <location>
        <begin position="49"/>
        <end position="60"/>
    </location>
</feature>
<dbReference type="PANTHER" id="PTHR11440">
    <property type="entry name" value="LECITHIN-CHOLESTEROL ACYLTRANSFERASE-RELATED"/>
    <property type="match status" value="1"/>
</dbReference>
<dbReference type="GeneID" id="37028467"/>
<dbReference type="GO" id="GO:0008374">
    <property type="term" value="F:O-acyltransferase activity"/>
    <property type="evidence" value="ECO:0007669"/>
    <property type="project" value="InterPro"/>
</dbReference>
<reference evidence="2 3" key="1">
    <citation type="journal article" date="2018" name="Mol. Biol. Evol.">
        <title>Broad Genomic Sampling Reveals a Smut Pathogenic Ancestry of the Fungal Clade Ustilaginomycotina.</title>
        <authorList>
            <person name="Kijpornyongpan T."/>
            <person name="Mondo S.J."/>
            <person name="Barry K."/>
            <person name="Sandor L."/>
            <person name="Lee J."/>
            <person name="Lipzen A."/>
            <person name="Pangilinan J."/>
            <person name="LaButti K."/>
            <person name="Hainaut M."/>
            <person name="Henrissat B."/>
            <person name="Grigoriev I.V."/>
            <person name="Spatafora J.W."/>
            <person name="Aime M.C."/>
        </authorList>
    </citation>
    <scope>NUCLEOTIDE SEQUENCE [LARGE SCALE GENOMIC DNA]</scope>
    <source>
        <strain evidence="2 3">MCA 5214</strain>
    </source>
</reference>
<dbReference type="AlphaFoldDB" id="A0A316UM66"/>
<evidence type="ECO:0000256" key="1">
    <source>
        <dbReference type="SAM" id="MobiDB-lite"/>
    </source>
</evidence>
<dbReference type="Gene3D" id="3.40.50.1820">
    <property type="entry name" value="alpha/beta hydrolase"/>
    <property type="match status" value="1"/>
</dbReference>
<evidence type="ECO:0000313" key="3">
    <source>
        <dbReference type="Proteomes" id="UP000245884"/>
    </source>
</evidence>
<dbReference type="GO" id="GO:0006629">
    <property type="term" value="P:lipid metabolic process"/>
    <property type="evidence" value="ECO:0007669"/>
    <property type="project" value="InterPro"/>
</dbReference>
<sequence>MASSSSQPQRSLIDKVLHPLASSDDEQSAGSSKRNSKRFSLPSIGNIFRGDKPRRGSSAEHEDEDHDQQEEQDDQQALAHARSPDLVGPLTPSLNPPRPPALAGMDQNEAPLARQRSRSAPNAERPLLMQPPCSSSSQAPTPMPALAVAPDISRTLSNLSTSTLHTTLYGPQRLDDVPYSYRVPTPKQAFYDSHMGSSSGWHSVKGRAAGLLNIKVPWLDTKPNEAGVESAVADSSDDEPRRTTRDEPNGRRSSSSLFGLDSLGLSLISNVLPSFSPAPATSSQSRPPLADLDLIPHVGPRHPRARDFYRHPSLRGRNVVILGGYRGSVLRSATPPHQMLWIPLKVGATLRRPTLELGLDPEDEARAEDKVIAGETLGRIGRLVDMGARLHSKFERKGATVHSWGYDWRLSLGRSSAKLQALLLDLYNSSAPPDRPQDRRGAIVIAHSMGGLVALHSLSQISDPRAFHTLSFASSPFLGTPNILGPLAWGDTTLWNDTICSPRSTFSFRSSFYLLPRDGRCFEVGRGENGKEGKTYDVDFLDEKTWEWAGFSPVIKGTRKWKEGQNGAESENKSAAAKQPPPSTVASPNGEGDADPASSDDEHSSRVWSYLRRTLAEVRQFDQEIISGFSSERLARGEYPPLTMITSGRSPTTRGAIVDDDEVADGEAAADALAAGTAADTTGGPVNPSSSRAAWQRSVTSSNYERMVFGLGDGVITLQSSRSVPGRWSELLVRDDEEEGKDAWITQTGHRHVALLSDVDGVGRAVWVGLRARERARRRE</sequence>
<evidence type="ECO:0008006" key="4">
    <source>
        <dbReference type="Google" id="ProtNLM"/>
    </source>
</evidence>